<reference evidence="27 28" key="1">
    <citation type="journal article" date="2009" name="Science">
        <title>Genome sequence, comparative analysis, and population genetics of the domestic horse.</title>
        <authorList>
            <consortium name="Broad Institute Genome Sequencing Platform"/>
            <consortium name="Broad Institute Whole Genome Assembly Team"/>
            <person name="Wade C.M."/>
            <person name="Giulotto E."/>
            <person name="Sigurdsson S."/>
            <person name="Zoli M."/>
            <person name="Gnerre S."/>
            <person name="Imsland F."/>
            <person name="Lear T.L."/>
            <person name="Adelson D.L."/>
            <person name="Bailey E."/>
            <person name="Bellone R.R."/>
            <person name="Bloecker H."/>
            <person name="Distl O."/>
            <person name="Edgar R.C."/>
            <person name="Garber M."/>
            <person name="Leeb T."/>
            <person name="Mauceli E."/>
            <person name="MacLeod J.N."/>
            <person name="Penedo M.C.T."/>
            <person name="Raison J.M."/>
            <person name="Sharpe T."/>
            <person name="Vogel J."/>
            <person name="Andersson L."/>
            <person name="Antczak D.F."/>
            <person name="Biagi T."/>
            <person name="Binns M.M."/>
            <person name="Chowdhary B.P."/>
            <person name="Coleman S.J."/>
            <person name="Della Valle G."/>
            <person name="Fryc S."/>
            <person name="Guerin G."/>
            <person name="Hasegawa T."/>
            <person name="Hill E.W."/>
            <person name="Jurka J."/>
            <person name="Kiialainen A."/>
            <person name="Lindgren G."/>
            <person name="Liu J."/>
            <person name="Magnani E."/>
            <person name="Mickelson J.R."/>
            <person name="Murray J."/>
            <person name="Nergadze S.G."/>
            <person name="Onofrio R."/>
            <person name="Pedroni S."/>
            <person name="Piras M.F."/>
            <person name="Raudsepp T."/>
            <person name="Rocchi M."/>
            <person name="Roeed K.H."/>
            <person name="Ryder O.A."/>
            <person name="Searle S."/>
            <person name="Skow L."/>
            <person name="Swinburne J.E."/>
            <person name="Syvaenen A.C."/>
            <person name="Tozaki T."/>
            <person name="Valberg S.J."/>
            <person name="Vaudin M."/>
            <person name="White J.R."/>
            <person name="Zody M.C."/>
            <person name="Lander E.S."/>
            <person name="Lindblad-Toh K."/>
        </authorList>
    </citation>
    <scope>NUCLEOTIDE SEQUENCE [LARGE SCALE GENOMIC DNA]</scope>
    <source>
        <strain evidence="27 28">Thoroughbred</strain>
    </source>
</reference>
<evidence type="ECO:0000256" key="11">
    <source>
        <dbReference type="ARBA" id="ARBA00005119"/>
    </source>
</evidence>
<comment type="catalytic activity">
    <reaction evidence="5">
        <text>1,2-di-(5Z,8Z,11Z,14Z)-eicosatetraenoyl-sn-glycero-3-phosphate + CTP + H(+) = 1,2-di-(5Z,8Z,11Z,14Z-eicosatetraenoyl)-sn-glycero-3-cytidine-5'-diphosphate + diphosphate</text>
        <dbReference type="Rhea" id="RHEA:45656"/>
        <dbReference type="ChEBI" id="CHEBI:15378"/>
        <dbReference type="ChEBI" id="CHEBI:33019"/>
        <dbReference type="ChEBI" id="CHEBI:37563"/>
        <dbReference type="ChEBI" id="CHEBI:77126"/>
        <dbReference type="ChEBI" id="CHEBI:85351"/>
    </reaction>
    <physiologicalReaction direction="left-to-right" evidence="5">
        <dbReference type="Rhea" id="RHEA:45657"/>
    </physiologicalReaction>
</comment>
<dbReference type="Pfam" id="PF01148">
    <property type="entry name" value="CTP_transf_1"/>
    <property type="match status" value="2"/>
</dbReference>
<evidence type="ECO:0000256" key="15">
    <source>
        <dbReference type="ARBA" id="ARBA00022516"/>
    </source>
</evidence>
<evidence type="ECO:0000256" key="21">
    <source>
        <dbReference type="ARBA" id="ARBA00023136"/>
    </source>
</evidence>
<feature type="compositionally biased region" description="Basic and acidic residues" evidence="26">
    <location>
        <begin position="22"/>
        <end position="56"/>
    </location>
</feature>
<evidence type="ECO:0000256" key="1">
    <source>
        <dbReference type="ARBA" id="ARBA00000060"/>
    </source>
</evidence>
<evidence type="ECO:0000256" key="20">
    <source>
        <dbReference type="ARBA" id="ARBA00023098"/>
    </source>
</evidence>
<dbReference type="GeneTree" id="ENSGT00940000158223"/>
<keyword evidence="17 24" id="KW-0812">Transmembrane</keyword>
<accession>A0A9L0TB01</accession>
<reference evidence="27" key="3">
    <citation type="submission" date="2025-09" db="UniProtKB">
        <authorList>
            <consortium name="Ensembl"/>
        </authorList>
    </citation>
    <scope>IDENTIFICATION</scope>
    <source>
        <strain evidence="27">Thoroughbred</strain>
    </source>
</reference>
<dbReference type="Proteomes" id="UP000002281">
    <property type="component" value="Chromosome 3"/>
</dbReference>
<dbReference type="PROSITE" id="PS01315">
    <property type="entry name" value="CDS"/>
    <property type="match status" value="1"/>
</dbReference>
<evidence type="ECO:0000256" key="10">
    <source>
        <dbReference type="ARBA" id="ARBA00004141"/>
    </source>
</evidence>
<dbReference type="InterPro" id="IPR000374">
    <property type="entry name" value="PC_trans"/>
</dbReference>
<evidence type="ECO:0000256" key="4">
    <source>
        <dbReference type="ARBA" id="ARBA00000859"/>
    </source>
</evidence>
<evidence type="ECO:0000256" key="23">
    <source>
        <dbReference type="ARBA" id="ARBA00023264"/>
    </source>
</evidence>
<protein>
    <recommendedName>
        <fullName evidence="14 24">Phosphatidate cytidylyltransferase</fullName>
        <ecNumber evidence="14 24">2.7.7.41</ecNumber>
    </recommendedName>
</protein>
<evidence type="ECO:0000256" key="17">
    <source>
        <dbReference type="ARBA" id="ARBA00022692"/>
    </source>
</evidence>
<feature type="region of interest" description="Disordered" evidence="26">
    <location>
        <begin position="1"/>
        <end position="67"/>
    </location>
</feature>
<evidence type="ECO:0000256" key="19">
    <source>
        <dbReference type="ARBA" id="ARBA00022989"/>
    </source>
</evidence>
<name>A0A9L0TB01_HORSE</name>
<dbReference type="PANTHER" id="PTHR13773:SF16">
    <property type="entry name" value="PHOSPHATIDATE CYTIDYLYLTRANSFERASE 1"/>
    <property type="match status" value="1"/>
</dbReference>
<dbReference type="GO" id="GO:0016020">
    <property type="term" value="C:membrane"/>
    <property type="evidence" value="ECO:0007669"/>
    <property type="project" value="UniProtKB-SubCell"/>
</dbReference>
<evidence type="ECO:0000256" key="9">
    <source>
        <dbReference type="ARBA" id="ARBA00001902"/>
    </source>
</evidence>
<keyword evidence="28" id="KW-1185">Reference proteome</keyword>
<evidence type="ECO:0000313" key="28">
    <source>
        <dbReference type="Proteomes" id="UP000002281"/>
    </source>
</evidence>
<comment type="pathway">
    <text evidence="12">Lipid metabolism.</text>
</comment>
<evidence type="ECO:0000256" key="26">
    <source>
        <dbReference type="SAM" id="MobiDB-lite"/>
    </source>
</evidence>
<evidence type="ECO:0000256" key="3">
    <source>
        <dbReference type="ARBA" id="ARBA00000515"/>
    </source>
</evidence>
<evidence type="ECO:0000256" key="13">
    <source>
        <dbReference type="ARBA" id="ARBA00010185"/>
    </source>
</evidence>
<evidence type="ECO:0000256" key="22">
    <source>
        <dbReference type="ARBA" id="ARBA00023209"/>
    </source>
</evidence>
<evidence type="ECO:0000256" key="5">
    <source>
        <dbReference type="ARBA" id="ARBA00001021"/>
    </source>
</evidence>
<dbReference type="GO" id="GO:0016024">
    <property type="term" value="P:CDP-diacylglycerol biosynthetic process"/>
    <property type="evidence" value="ECO:0007669"/>
    <property type="project" value="UniProtKB-UniRule"/>
</dbReference>
<keyword evidence="19 24" id="KW-1133">Transmembrane helix</keyword>
<dbReference type="GO" id="GO:0004605">
    <property type="term" value="F:phosphatidate cytidylyltransferase activity"/>
    <property type="evidence" value="ECO:0007669"/>
    <property type="project" value="UniProtKB-UniRule"/>
</dbReference>
<comment type="similarity">
    <text evidence="13 24 25">Belongs to the CDS family.</text>
</comment>
<evidence type="ECO:0000256" key="25">
    <source>
        <dbReference type="RuleBase" id="RU003938"/>
    </source>
</evidence>
<comment type="catalytic activity">
    <reaction evidence="2">
        <text>1-octadecanoyl-2-(4Z,7Z,10Z,13Z,16Z,19Z-docosahexaenoyl)-sn-glycero-3-phosphate + CTP + H(+) = 1-octadecanoyl-2-(4Z,7Z,10Z,13Z,16Z,19Z-docosahexaenoyl)-sn-glycero-3-cytidine-5'-diphosphate + diphosphate</text>
        <dbReference type="Rhea" id="RHEA:45668"/>
        <dbReference type="ChEBI" id="CHEBI:15378"/>
        <dbReference type="ChEBI" id="CHEBI:33019"/>
        <dbReference type="ChEBI" id="CHEBI:37563"/>
        <dbReference type="ChEBI" id="CHEBI:77130"/>
        <dbReference type="ChEBI" id="CHEBI:85354"/>
    </reaction>
    <physiologicalReaction direction="left-to-right" evidence="2">
        <dbReference type="Rhea" id="RHEA:45669"/>
    </physiologicalReaction>
</comment>
<feature type="transmembrane region" description="Helical" evidence="24">
    <location>
        <begin position="146"/>
        <end position="170"/>
    </location>
</feature>
<keyword evidence="20 24" id="KW-0443">Lipid metabolism</keyword>
<evidence type="ECO:0000256" key="2">
    <source>
        <dbReference type="ARBA" id="ARBA00000281"/>
    </source>
</evidence>
<dbReference type="Ensembl" id="ENSECAT00000106701.1">
    <property type="protein sequence ID" value="ENSECAP00000084270.1"/>
    <property type="gene ID" value="ENSECAG00000011962.3"/>
</dbReference>
<feature type="transmembrane region" description="Helical" evidence="24">
    <location>
        <begin position="272"/>
        <end position="294"/>
    </location>
</feature>
<comment type="catalytic activity">
    <reaction evidence="9">
        <text>a 1,2-diacyl-sn-glycero-3-phosphate + CTP + H(+) = a CDP-1,2-diacyl-sn-glycerol + diphosphate</text>
        <dbReference type="Rhea" id="RHEA:16229"/>
        <dbReference type="ChEBI" id="CHEBI:15378"/>
        <dbReference type="ChEBI" id="CHEBI:33019"/>
        <dbReference type="ChEBI" id="CHEBI:37563"/>
        <dbReference type="ChEBI" id="CHEBI:58332"/>
        <dbReference type="ChEBI" id="CHEBI:58608"/>
        <dbReference type="EC" id="2.7.7.41"/>
    </reaction>
    <physiologicalReaction direction="left-to-right" evidence="9">
        <dbReference type="Rhea" id="RHEA:16230"/>
    </physiologicalReaction>
</comment>
<gene>
    <name evidence="27" type="primary">CDS1</name>
</gene>
<sequence>MLELRHRGGCPGPGGAVAPPPREGEAAGGDHETESTSDKETDIDDRYGDLDSRTDSDIPEIPPSSDRTPEILKKALSGLSSRWKNWWIRGILTLTMISLFFLIIYMGSFMLMLLVLGIQVKCFHEIITIGYRVYRSYDLPWFRTLSWYFLLCVNYFFYGETVADYFATFVQREEQLQFLIRYHRFISFALYLAGFCMFVLSLVKKHYRLQFYMAAYVLSKYQYFVCPVEYRSDVNSFVTECEPSELFRLQSYSLPPFLKAVLRRETVSLYPFQIHSIALSTFASLIGPFGGFFASGFKRAFKIKDFANTIPGHGGIMDRFDCQYLMATFVHVYITSFIRGPNPSKVLQQLLVLQPEQQLNIYKTLKSHLIEKGILQPTLKV</sequence>
<evidence type="ECO:0000256" key="24">
    <source>
        <dbReference type="PIRNR" id="PIRNR018269"/>
    </source>
</evidence>
<evidence type="ECO:0000256" key="16">
    <source>
        <dbReference type="ARBA" id="ARBA00022679"/>
    </source>
</evidence>
<evidence type="ECO:0000256" key="8">
    <source>
        <dbReference type="ARBA" id="ARBA00001729"/>
    </source>
</evidence>
<comment type="catalytic activity">
    <reaction evidence="8">
        <text>1-octadecanoyl-2-(5Z,8Z,11Z,14Z-eicosatetraenoyl)-sn-glycero-3-phosphate + CTP + H(+) = 1-octadecanoyl-2-(5Z,8Z,11Z,14Z-eicosatetraenoyl)-sn-glycero-3-cytidine-5'-diphosphate + diphosphate</text>
        <dbReference type="Rhea" id="RHEA:45648"/>
        <dbReference type="ChEBI" id="CHEBI:15378"/>
        <dbReference type="ChEBI" id="CHEBI:33019"/>
        <dbReference type="ChEBI" id="CHEBI:37563"/>
        <dbReference type="ChEBI" id="CHEBI:77091"/>
        <dbReference type="ChEBI" id="CHEBI:85349"/>
    </reaction>
    <physiologicalReaction direction="left-to-right" evidence="8">
        <dbReference type="Rhea" id="RHEA:45649"/>
    </physiologicalReaction>
</comment>
<comment type="catalytic activity">
    <reaction evidence="6">
        <text>1,2-di-(9Z,12Z-octadecadienoyl)-sn-glycero-3-phosphate + CTP + H(+) = 1,2-di-(9Z,12Z-octadecadienoyl)-sn-glycero-3-cytidine-5'-diphosphate + diphosphate</text>
        <dbReference type="Rhea" id="RHEA:45672"/>
        <dbReference type="ChEBI" id="CHEBI:15378"/>
        <dbReference type="ChEBI" id="CHEBI:33019"/>
        <dbReference type="ChEBI" id="CHEBI:37563"/>
        <dbReference type="ChEBI" id="CHEBI:77128"/>
        <dbReference type="ChEBI" id="CHEBI:85355"/>
    </reaction>
    <physiologicalReaction direction="left-to-right" evidence="6">
        <dbReference type="Rhea" id="RHEA:45673"/>
    </physiologicalReaction>
</comment>
<keyword evidence="22 24" id="KW-0594">Phospholipid biosynthesis</keyword>
<keyword evidence="16 24" id="KW-0808">Transferase</keyword>
<evidence type="ECO:0000256" key="14">
    <source>
        <dbReference type="ARBA" id="ARBA00012487"/>
    </source>
</evidence>
<comment type="catalytic activity">
    <reaction evidence="3">
        <text>1-octadecanoyl-2-(9Z,12Z-octadecadienoyl)-sn-glycero-3-phosphate + CTP + H(+) = 1-octadecanoyl-2-(9Z,12Z-octadecadienoyl)-sn-glycero-3-cytidine-5'-diphosphate + diphosphate</text>
        <dbReference type="Rhea" id="RHEA:45660"/>
        <dbReference type="ChEBI" id="CHEBI:15378"/>
        <dbReference type="ChEBI" id="CHEBI:33019"/>
        <dbReference type="ChEBI" id="CHEBI:37563"/>
        <dbReference type="ChEBI" id="CHEBI:77098"/>
        <dbReference type="ChEBI" id="CHEBI:85352"/>
    </reaction>
    <physiologicalReaction direction="left-to-right" evidence="3">
        <dbReference type="Rhea" id="RHEA:45661"/>
    </physiologicalReaction>
</comment>
<comment type="subcellular location">
    <subcellularLocation>
        <location evidence="10">Membrane</location>
        <topology evidence="10">Multi-pass membrane protein</topology>
    </subcellularLocation>
</comment>
<feature type="transmembrane region" description="Helical" evidence="24">
    <location>
        <begin position="182"/>
        <end position="203"/>
    </location>
</feature>
<dbReference type="PANTHER" id="PTHR13773">
    <property type="entry name" value="PHOSPHATIDATE CYTIDYLYLTRANSFERASE"/>
    <property type="match status" value="1"/>
</dbReference>
<keyword evidence="18 24" id="KW-0548">Nucleotidyltransferase</keyword>
<comment type="function">
    <text evidence="24">Catalyzes the conversion of phosphatidic acid (PA) to CDP-diacylglycerol (CDP-DAG), an essential intermediate in the synthesis of phosphatidylglycerol, cardiolipin and phosphatidylinositol.</text>
</comment>
<evidence type="ECO:0000313" key="27">
    <source>
        <dbReference type="Ensembl" id="ENSECAP00000084270.1"/>
    </source>
</evidence>
<keyword evidence="15 24" id="KW-0444">Lipid biosynthesis</keyword>
<reference evidence="27" key="2">
    <citation type="submission" date="2025-08" db="UniProtKB">
        <authorList>
            <consortium name="Ensembl"/>
        </authorList>
    </citation>
    <scope>IDENTIFICATION</scope>
    <source>
        <strain evidence="27">Thoroughbred</strain>
    </source>
</reference>
<evidence type="ECO:0000256" key="12">
    <source>
        <dbReference type="ARBA" id="ARBA00005189"/>
    </source>
</evidence>
<dbReference type="AlphaFoldDB" id="A0A9L0TB01"/>
<evidence type="ECO:0000256" key="7">
    <source>
        <dbReference type="ARBA" id="ARBA00001617"/>
    </source>
</evidence>
<keyword evidence="23 24" id="KW-1208">Phospholipid metabolism</keyword>
<comment type="catalytic activity">
    <reaction evidence="1">
        <text>1,2-di-(9Z-octadecenoyl)-sn-glycero-3-phosphate + CTP + H(+) = 1,2-di-(9Z-octadecenoyl)-sn-glycero-3-cytidine-5'-diphosphate + diphosphate</text>
        <dbReference type="Rhea" id="RHEA:45676"/>
        <dbReference type="ChEBI" id="CHEBI:15378"/>
        <dbReference type="ChEBI" id="CHEBI:33019"/>
        <dbReference type="ChEBI" id="CHEBI:37563"/>
        <dbReference type="ChEBI" id="CHEBI:74546"/>
        <dbReference type="ChEBI" id="CHEBI:85356"/>
    </reaction>
    <physiologicalReaction direction="left-to-right" evidence="1">
        <dbReference type="Rhea" id="RHEA:45677"/>
    </physiologicalReaction>
</comment>
<keyword evidence="21 24" id="KW-0472">Membrane</keyword>
<evidence type="ECO:0000256" key="6">
    <source>
        <dbReference type="ARBA" id="ARBA00001056"/>
    </source>
</evidence>
<organism evidence="27 28">
    <name type="scientific">Equus caballus</name>
    <name type="common">Horse</name>
    <dbReference type="NCBI Taxonomy" id="9796"/>
    <lineage>
        <taxon>Eukaryota</taxon>
        <taxon>Metazoa</taxon>
        <taxon>Chordata</taxon>
        <taxon>Craniata</taxon>
        <taxon>Vertebrata</taxon>
        <taxon>Euteleostomi</taxon>
        <taxon>Mammalia</taxon>
        <taxon>Eutheria</taxon>
        <taxon>Laurasiatheria</taxon>
        <taxon>Perissodactyla</taxon>
        <taxon>Equidae</taxon>
        <taxon>Equus</taxon>
    </lineage>
</organism>
<comment type="catalytic activity">
    <reaction evidence="4">
        <text>1-octadecanoyl-2-(9Z-octadecenoyl)-sn-glycero-3-phosphate + CTP + H(+) = 1-octadecanoyl-2-(9Z-octadecenoyl)-sn-glycero-3-cytidine-5'-diphosphate + diphosphate</text>
        <dbReference type="Rhea" id="RHEA:45664"/>
        <dbReference type="ChEBI" id="CHEBI:15378"/>
        <dbReference type="ChEBI" id="CHEBI:33019"/>
        <dbReference type="ChEBI" id="CHEBI:37563"/>
        <dbReference type="ChEBI" id="CHEBI:74560"/>
        <dbReference type="ChEBI" id="CHEBI:85353"/>
    </reaction>
    <physiologicalReaction direction="left-to-right" evidence="4">
        <dbReference type="Rhea" id="RHEA:45665"/>
    </physiologicalReaction>
</comment>
<dbReference type="PIRSF" id="PIRSF018269">
    <property type="entry name" value="PC_trans_euk"/>
    <property type="match status" value="1"/>
</dbReference>
<comment type="pathway">
    <text evidence="11 24 25">Phospholipid metabolism; CDP-diacylglycerol biosynthesis; CDP-diacylglycerol from sn-glycerol 3-phosphate: step 3/3.</text>
</comment>
<comment type="caution">
    <text evidence="24">Lacks conserved residue(s) required for the propagation of feature annotation.</text>
</comment>
<dbReference type="EC" id="2.7.7.41" evidence="14 24"/>
<dbReference type="InterPro" id="IPR016720">
    <property type="entry name" value="PC_Trfase_euk"/>
</dbReference>
<evidence type="ECO:0000256" key="18">
    <source>
        <dbReference type="ARBA" id="ARBA00022695"/>
    </source>
</evidence>
<proteinExistence type="inferred from homology"/>
<comment type="catalytic activity">
    <reaction evidence="7">
        <text>1-hexadecanoyl-2-(5Z,8Z,11Z,14Z-eicosatetraenoyl)-sn-glycero-3-phosphate + CTP + H(+) = 1-hexadecanoyl-2-(5Z,8Z,11Z,14Z-eicosatetraenoyl)-sn-glycero-3-cytidine-5'-diphosphate + diphosphate</text>
        <dbReference type="Rhea" id="RHEA:45652"/>
        <dbReference type="ChEBI" id="CHEBI:15378"/>
        <dbReference type="ChEBI" id="CHEBI:33019"/>
        <dbReference type="ChEBI" id="CHEBI:37563"/>
        <dbReference type="ChEBI" id="CHEBI:72864"/>
        <dbReference type="ChEBI" id="CHEBI:85350"/>
    </reaction>
    <physiologicalReaction direction="left-to-right" evidence="7">
        <dbReference type="Rhea" id="RHEA:45653"/>
    </physiologicalReaction>
</comment>